<gene>
    <name evidence="2" type="ORF">SAMN04487818_101228</name>
</gene>
<name>A0A1H9KLA5_9PSEU</name>
<organism evidence="2 3">
    <name type="scientific">Actinokineospora terrae</name>
    <dbReference type="NCBI Taxonomy" id="155974"/>
    <lineage>
        <taxon>Bacteria</taxon>
        <taxon>Bacillati</taxon>
        <taxon>Actinomycetota</taxon>
        <taxon>Actinomycetes</taxon>
        <taxon>Pseudonocardiales</taxon>
        <taxon>Pseudonocardiaceae</taxon>
        <taxon>Actinokineospora</taxon>
    </lineage>
</organism>
<dbReference type="EMBL" id="FOGI01000001">
    <property type="protein sequence ID" value="SEQ99882.1"/>
    <property type="molecule type" value="Genomic_DNA"/>
</dbReference>
<evidence type="ECO:0000313" key="3">
    <source>
        <dbReference type="Proteomes" id="UP000199051"/>
    </source>
</evidence>
<dbReference type="RefSeq" id="WP_143073294.1">
    <property type="nucleotide sequence ID" value="NZ_FOGI01000001.1"/>
</dbReference>
<feature type="compositionally biased region" description="Basic and acidic residues" evidence="1">
    <location>
        <begin position="218"/>
        <end position="227"/>
    </location>
</feature>
<evidence type="ECO:0000256" key="1">
    <source>
        <dbReference type="SAM" id="MobiDB-lite"/>
    </source>
</evidence>
<proteinExistence type="predicted"/>
<dbReference type="Proteomes" id="UP000199051">
    <property type="component" value="Unassembled WGS sequence"/>
</dbReference>
<accession>A0A1H9KLA5</accession>
<feature type="region of interest" description="Disordered" evidence="1">
    <location>
        <begin position="218"/>
        <end position="238"/>
    </location>
</feature>
<protein>
    <submittedName>
        <fullName evidence="2">Uncharacterized protein</fullName>
    </submittedName>
</protein>
<dbReference type="AlphaFoldDB" id="A0A1H9KLA5"/>
<keyword evidence="3" id="KW-1185">Reference proteome</keyword>
<reference evidence="3" key="1">
    <citation type="submission" date="2016-10" db="EMBL/GenBank/DDBJ databases">
        <authorList>
            <person name="Varghese N."/>
            <person name="Submissions S."/>
        </authorList>
    </citation>
    <scope>NUCLEOTIDE SEQUENCE [LARGE SCALE GENOMIC DNA]</scope>
    <source>
        <strain evidence="3">DSM 44260</strain>
    </source>
</reference>
<evidence type="ECO:0000313" key="2">
    <source>
        <dbReference type="EMBL" id="SEQ99882.1"/>
    </source>
</evidence>
<sequence>MTEVRWPDVAVPVGDQEVRLATEALRAGQSWAVQFTAAALNERLEDLYRRGWCNQAVARAVVFRPDNTRYGQPPTSAQDTARRWSAWSSPPVIGHELGIALAAQFRRDSEHTVRDDWGNKTIPTDPVQVFRAARWMRFTCGWSTFGALKSLVVVLAPWFAAGWCPAAIVWAVENRPKGTKYPATAENIEQIRSRLSAWESRRDSPPIAGATWERTVTQRRERARRESSASGDTVQRWRGTRQVHDERWKYRRTVHAKREADQRTQQVMEALHPDPRRMVGTDTRSTYRANPELCRCKRYERLPGQPLCVACLNERRGR</sequence>